<dbReference type="NCBIfam" id="TIGR00813">
    <property type="entry name" value="sss"/>
    <property type="match status" value="1"/>
</dbReference>
<dbReference type="InterPro" id="IPR001734">
    <property type="entry name" value="Na/solute_symporter"/>
</dbReference>
<evidence type="ECO:0000256" key="11">
    <source>
        <dbReference type="RuleBase" id="RU362091"/>
    </source>
</evidence>
<evidence type="ECO:0000256" key="6">
    <source>
        <dbReference type="ARBA" id="ARBA00022989"/>
    </source>
</evidence>
<feature type="transmembrane region" description="Helical" evidence="12">
    <location>
        <begin position="49"/>
        <end position="70"/>
    </location>
</feature>
<reference evidence="13 14" key="1">
    <citation type="submission" date="2024-08" db="EMBL/GenBank/DDBJ databases">
        <authorList>
            <person name="Cucini C."/>
            <person name="Frati F."/>
        </authorList>
    </citation>
    <scope>NUCLEOTIDE SEQUENCE [LARGE SCALE GENOMIC DNA]</scope>
</reference>
<protein>
    <recommendedName>
        <fullName evidence="15">Sodium-dependent multivitamin transporter</fullName>
    </recommendedName>
</protein>
<comment type="subcellular location">
    <subcellularLocation>
        <location evidence="1">Cell membrane</location>
        <topology evidence="1">Multi-pass membrane protein</topology>
    </subcellularLocation>
</comment>
<feature type="transmembrane region" description="Helical" evidence="12">
    <location>
        <begin position="380"/>
        <end position="402"/>
    </location>
</feature>
<keyword evidence="3" id="KW-0813">Transport</keyword>
<feature type="transmembrane region" description="Helical" evidence="12">
    <location>
        <begin position="408"/>
        <end position="428"/>
    </location>
</feature>
<evidence type="ECO:0000256" key="1">
    <source>
        <dbReference type="ARBA" id="ARBA00004651"/>
    </source>
</evidence>
<dbReference type="InterPro" id="IPR051163">
    <property type="entry name" value="Sodium:Solute_Symporter_SSF"/>
</dbReference>
<name>A0ABP1S3F3_9HEXA</name>
<gene>
    <name evidence="13" type="ORF">ODALV1_LOCUS29206</name>
</gene>
<evidence type="ECO:0000256" key="2">
    <source>
        <dbReference type="ARBA" id="ARBA00006434"/>
    </source>
</evidence>
<feature type="transmembrane region" description="Helical" evidence="12">
    <location>
        <begin position="238"/>
        <end position="255"/>
    </location>
</feature>
<keyword evidence="14" id="KW-1185">Reference proteome</keyword>
<dbReference type="PROSITE" id="PS50283">
    <property type="entry name" value="NA_SOLUT_SYMP_3"/>
    <property type="match status" value="1"/>
</dbReference>
<keyword evidence="6 12" id="KW-1133">Transmembrane helix</keyword>
<keyword evidence="10" id="KW-0739">Sodium transport</keyword>
<comment type="caution">
    <text evidence="13">The sequence shown here is derived from an EMBL/GenBank/DDBJ whole genome shotgun (WGS) entry which is preliminary data.</text>
</comment>
<keyword evidence="7" id="KW-0915">Sodium</keyword>
<evidence type="ECO:0008006" key="15">
    <source>
        <dbReference type="Google" id="ProtNLM"/>
    </source>
</evidence>
<feature type="transmembrane region" description="Helical" evidence="12">
    <location>
        <begin position="152"/>
        <end position="174"/>
    </location>
</feature>
<dbReference type="InterPro" id="IPR038377">
    <property type="entry name" value="Na/Glc_symporter_sf"/>
</dbReference>
<feature type="transmembrane region" description="Helical" evidence="12">
    <location>
        <begin position="82"/>
        <end position="104"/>
    </location>
</feature>
<comment type="similarity">
    <text evidence="2 11">Belongs to the sodium:solute symporter (SSF) (TC 2.A.21) family.</text>
</comment>
<evidence type="ECO:0000256" key="4">
    <source>
        <dbReference type="ARBA" id="ARBA00022475"/>
    </source>
</evidence>
<keyword evidence="8" id="KW-0406">Ion transport</keyword>
<feature type="transmembrane region" description="Helical" evidence="12">
    <location>
        <begin position="521"/>
        <end position="541"/>
    </location>
</feature>
<keyword evidence="9 12" id="KW-0472">Membrane</keyword>
<feature type="transmembrane region" description="Helical" evidence="12">
    <location>
        <begin position="276"/>
        <end position="299"/>
    </location>
</feature>
<organism evidence="13 14">
    <name type="scientific">Orchesella dallaii</name>
    <dbReference type="NCBI Taxonomy" id="48710"/>
    <lineage>
        <taxon>Eukaryota</taxon>
        <taxon>Metazoa</taxon>
        <taxon>Ecdysozoa</taxon>
        <taxon>Arthropoda</taxon>
        <taxon>Hexapoda</taxon>
        <taxon>Collembola</taxon>
        <taxon>Entomobryomorpha</taxon>
        <taxon>Entomobryoidea</taxon>
        <taxon>Orchesellidae</taxon>
        <taxon>Orchesellinae</taxon>
        <taxon>Orchesella</taxon>
    </lineage>
</organism>
<evidence type="ECO:0000256" key="10">
    <source>
        <dbReference type="ARBA" id="ARBA00023201"/>
    </source>
</evidence>
<dbReference type="PANTHER" id="PTHR42985">
    <property type="entry name" value="SODIUM-COUPLED MONOCARBOXYLATE TRANSPORTER"/>
    <property type="match status" value="1"/>
</dbReference>
<keyword evidence="5 12" id="KW-0812">Transmembrane</keyword>
<evidence type="ECO:0000256" key="7">
    <source>
        <dbReference type="ARBA" id="ARBA00023053"/>
    </source>
</evidence>
<accession>A0ABP1S3F3</accession>
<dbReference type="CDD" id="cd11492">
    <property type="entry name" value="SLC5sbd_NIS-SMVT"/>
    <property type="match status" value="1"/>
</dbReference>
<sequence length="563" mass="62142">MELNYLSIWDYIIFGIVLGISAAIGIYFRFTGGKQKTIQEYLVADRQMSAIPVAFSLMASFISAITILGVSSEVYNYGTQFLLINFAYVLGTPIVCYVYLPVFYKLRIYSVYEYLERRFGKTTRLIASAAFLLQMILYMGIVLYAPSIALSAVTGLSKIGAILSVGIVCTFYSTIGGMKAVLFTDVFQSFLMLAAVICVIIQGIYEFGGVSEIWKIAEKGQRIDFWEFSTDPTHRHTFFTQIIGGTFMYLGLYAVNQAQVQRLVSTRDLRTARLSLWYSLPILMILSFSTGLAGLVIFAKYKDCDPIFEKRIQSPDQLLPLFVVDSFKHLPGVTGLFIAGILSGSLSTCSSAINSLAAVTSEDYISPLFKLRNRNLKSNTVSIITKLIALLYGGLCVALAFLSEHFTGVLQASLTIFGIAGGPLLGLFTLGMLFPSTSELSVIPAFLSALVITSWIGFGRPKPIPVKLALGKLCNNSTFGNFSMLDEASLDTSLILNNVSISELSEPTPEFFYPYKISYQWYPLIGFTITVVLGLVFTAFIRHKKPVDRSLLSPIITESKVLN</sequence>
<evidence type="ECO:0000256" key="9">
    <source>
        <dbReference type="ARBA" id="ARBA00023136"/>
    </source>
</evidence>
<keyword evidence="4" id="KW-1003">Cell membrane</keyword>
<proteinExistence type="inferred from homology"/>
<evidence type="ECO:0000313" key="13">
    <source>
        <dbReference type="EMBL" id="CAL8142972.1"/>
    </source>
</evidence>
<dbReference type="EMBL" id="CAXLJM020000151">
    <property type="protein sequence ID" value="CAL8142972.1"/>
    <property type="molecule type" value="Genomic_DNA"/>
</dbReference>
<feature type="transmembrane region" description="Helical" evidence="12">
    <location>
        <begin position="186"/>
        <end position="205"/>
    </location>
</feature>
<dbReference type="PANTHER" id="PTHR42985:SF40">
    <property type="entry name" value="LD47995P-RELATED"/>
    <property type="match status" value="1"/>
</dbReference>
<dbReference type="Proteomes" id="UP001642540">
    <property type="component" value="Unassembled WGS sequence"/>
</dbReference>
<feature type="transmembrane region" description="Helical" evidence="12">
    <location>
        <begin position="125"/>
        <end position="146"/>
    </location>
</feature>
<feature type="transmembrane region" description="Helical" evidence="12">
    <location>
        <begin position="336"/>
        <end position="359"/>
    </location>
</feature>
<feature type="transmembrane region" description="Helical" evidence="12">
    <location>
        <begin position="6"/>
        <end position="28"/>
    </location>
</feature>
<feature type="transmembrane region" description="Helical" evidence="12">
    <location>
        <begin position="440"/>
        <end position="458"/>
    </location>
</feature>
<evidence type="ECO:0000256" key="5">
    <source>
        <dbReference type="ARBA" id="ARBA00022692"/>
    </source>
</evidence>
<evidence type="ECO:0000256" key="3">
    <source>
        <dbReference type="ARBA" id="ARBA00022448"/>
    </source>
</evidence>
<evidence type="ECO:0000256" key="12">
    <source>
        <dbReference type="SAM" id="Phobius"/>
    </source>
</evidence>
<evidence type="ECO:0000313" key="14">
    <source>
        <dbReference type="Proteomes" id="UP001642540"/>
    </source>
</evidence>
<dbReference type="Pfam" id="PF00474">
    <property type="entry name" value="SSF"/>
    <property type="match status" value="1"/>
</dbReference>
<dbReference type="Gene3D" id="1.20.1730.10">
    <property type="entry name" value="Sodium/glucose cotransporter"/>
    <property type="match status" value="1"/>
</dbReference>
<evidence type="ECO:0000256" key="8">
    <source>
        <dbReference type="ARBA" id="ARBA00023065"/>
    </source>
</evidence>